<dbReference type="GO" id="GO:0000077">
    <property type="term" value="P:DNA damage checkpoint signaling"/>
    <property type="evidence" value="ECO:0007669"/>
    <property type="project" value="TreeGrafter"/>
</dbReference>
<dbReference type="OrthoDB" id="10265971at2759"/>
<evidence type="ECO:0000256" key="2">
    <source>
        <dbReference type="ARBA" id="ARBA00006168"/>
    </source>
</evidence>
<evidence type="ECO:0000256" key="7">
    <source>
        <dbReference type="ARBA" id="ARBA00023306"/>
    </source>
</evidence>
<evidence type="ECO:0000313" key="9">
    <source>
        <dbReference type="Proteomes" id="UP000030680"/>
    </source>
</evidence>
<keyword evidence="7" id="KW-0131">Cell cycle</keyword>
<evidence type="ECO:0000256" key="4">
    <source>
        <dbReference type="ARBA" id="ARBA00022763"/>
    </source>
</evidence>
<dbReference type="Proteomes" id="UP000030680">
    <property type="component" value="Unassembled WGS sequence"/>
</dbReference>
<reference evidence="9" key="1">
    <citation type="journal article" date="2013" name="Science">
        <title>Gene transfer from bacteria and archaea facilitated evolution of an extremophilic eukaryote.</title>
        <authorList>
            <person name="Schonknecht G."/>
            <person name="Chen W.H."/>
            <person name="Ternes C.M."/>
            <person name="Barbier G.G."/>
            <person name="Shrestha R.P."/>
            <person name="Stanke M."/>
            <person name="Brautigam A."/>
            <person name="Baker B.J."/>
            <person name="Banfield J.F."/>
            <person name="Garavito R.M."/>
            <person name="Carr K."/>
            <person name="Wilkerson C."/>
            <person name="Rensing S.A."/>
            <person name="Gagneul D."/>
            <person name="Dickenson N.E."/>
            <person name="Oesterhelt C."/>
            <person name="Lercher M.J."/>
            <person name="Weber A.P."/>
        </authorList>
    </citation>
    <scope>NUCLEOTIDE SEQUENCE [LARGE SCALE GENOMIC DNA]</scope>
    <source>
        <strain evidence="9">074W</strain>
    </source>
</reference>
<dbReference type="GO" id="GO:0005524">
    <property type="term" value="F:ATP binding"/>
    <property type="evidence" value="ECO:0007669"/>
    <property type="project" value="UniProtKB-KW"/>
</dbReference>
<keyword evidence="3" id="KW-0547">Nucleotide-binding</keyword>
<dbReference type="PANTHER" id="PTHR12172:SF0">
    <property type="entry name" value="CELL CYCLE CHECKPOINT PROTEIN RAD17"/>
    <property type="match status" value="1"/>
</dbReference>
<protein>
    <submittedName>
        <fullName evidence="8">Cell cycle checkpoint protein isoform 2</fullName>
    </submittedName>
</protein>
<proteinExistence type="inferred from homology"/>
<keyword evidence="5" id="KW-0067">ATP-binding</keyword>
<keyword evidence="9" id="KW-1185">Reference proteome</keyword>
<dbReference type="Pfam" id="PF03215">
    <property type="entry name" value="Rad17"/>
    <property type="match status" value="1"/>
</dbReference>
<name>M2XRZ2_GALSU</name>
<dbReference type="GO" id="GO:0006281">
    <property type="term" value="P:DNA repair"/>
    <property type="evidence" value="ECO:0007669"/>
    <property type="project" value="InterPro"/>
</dbReference>
<evidence type="ECO:0000256" key="1">
    <source>
        <dbReference type="ARBA" id="ARBA00004123"/>
    </source>
</evidence>
<dbReference type="GO" id="GO:0005634">
    <property type="term" value="C:nucleus"/>
    <property type="evidence" value="ECO:0007669"/>
    <property type="project" value="UniProtKB-SubCell"/>
</dbReference>
<sequence length="431" mass="49290">MRKHNFRTEITTKRAKTLNLPSVTFSEDSLDDFSDNETPPKRKAVTVCKRRKTFNHMQEELNDSATVIDSKNLAVQKTKTRKVIEFIESWDDGKNNKKLLVILGPCGCGKTTLVETVIQELGCNVIRWKQSLFGGNLYKETKSWDTRSVFENTFQRSQVEDLVEDLALSLQYQPLTLEQESSSARYVVVVDDNVMSKRVRNVEQVLTHLELIAEQTVYPTIIIITCDSMASSVVAKTFERHTHSSSNIQCLSLHPVTKTEMQKATSLYCRLHNIALPEKEALTLIVEQCRGDLRWAISQLQLYWESSCDRMFDDTRDTSFDICHAIGKIFHNKRIGEQGKPKDSIFSIISSLDEPTNKVIGYLIQNCYQFYGNIGDISDLMFALCEAHNIAKWYSSMLDREMAQQCAQIIAGEATRIYNKEPVQRGFQPIQ</sequence>
<dbReference type="GO" id="GO:0003689">
    <property type="term" value="F:DNA clamp loader activity"/>
    <property type="evidence" value="ECO:0007669"/>
    <property type="project" value="TreeGrafter"/>
</dbReference>
<dbReference type="RefSeq" id="XP_005702943.1">
    <property type="nucleotide sequence ID" value="XM_005702886.1"/>
</dbReference>
<evidence type="ECO:0000313" key="8">
    <source>
        <dbReference type="EMBL" id="EME26423.1"/>
    </source>
</evidence>
<evidence type="ECO:0000256" key="5">
    <source>
        <dbReference type="ARBA" id="ARBA00022840"/>
    </source>
</evidence>
<keyword evidence="6" id="KW-0539">Nucleus</keyword>
<evidence type="ECO:0000256" key="3">
    <source>
        <dbReference type="ARBA" id="ARBA00022741"/>
    </source>
</evidence>
<dbReference type="Gramene" id="EME26423">
    <property type="protein sequence ID" value="EME26423"/>
    <property type="gene ID" value="Gasu_59140"/>
</dbReference>
<organism evidence="8 9">
    <name type="scientific">Galdieria sulphuraria</name>
    <name type="common">Red alga</name>
    <dbReference type="NCBI Taxonomy" id="130081"/>
    <lineage>
        <taxon>Eukaryota</taxon>
        <taxon>Rhodophyta</taxon>
        <taxon>Bangiophyceae</taxon>
        <taxon>Galdieriales</taxon>
        <taxon>Galdieriaceae</taxon>
        <taxon>Galdieria</taxon>
    </lineage>
</organism>
<dbReference type="InterPro" id="IPR027417">
    <property type="entry name" value="P-loop_NTPase"/>
</dbReference>
<comment type="similarity">
    <text evidence="2">Belongs to the rad17/RAD24 family.</text>
</comment>
<keyword evidence="4" id="KW-0227">DNA damage</keyword>
<dbReference type="GeneID" id="17085401"/>
<evidence type="ECO:0000256" key="6">
    <source>
        <dbReference type="ARBA" id="ARBA00023242"/>
    </source>
</evidence>
<dbReference type="GO" id="GO:0003682">
    <property type="term" value="F:chromatin binding"/>
    <property type="evidence" value="ECO:0007669"/>
    <property type="project" value="TreeGrafter"/>
</dbReference>
<dbReference type="SUPFAM" id="SSF52540">
    <property type="entry name" value="P-loop containing nucleoside triphosphate hydrolases"/>
    <property type="match status" value="1"/>
</dbReference>
<comment type="subcellular location">
    <subcellularLocation>
        <location evidence="1">Nucleus</location>
    </subcellularLocation>
</comment>
<dbReference type="EMBL" id="KB454549">
    <property type="protein sequence ID" value="EME26423.1"/>
    <property type="molecule type" value="Genomic_DNA"/>
</dbReference>
<gene>
    <name evidence="8" type="ORF">Gasu_59140</name>
</gene>
<dbReference type="PANTHER" id="PTHR12172">
    <property type="entry name" value="CELL CYCLE CHECKPOINT PROTEIN RAD17"/>
    <property type="match status" value="1"/>
</dbReference>
<dbReference type="Gene3D" id="3.40.50.300">
    <property type="entry name" value="P-loop containing nucleotide triphosphate hydrolases"/>
    <property type="match status" value="1"/>
</dbReference>
<dbReference type="InterPro" id="IPR004582">
    <property type="entry name" value="Checkpoint_prot_Rad17_Rad24"/>
</dbReference>
<dbReference type="GO" id="GO:0033314">
    <property type="term" value="P:mitotic DNA replication checkpoint signaling"/>
    <property type="evidence" value="ECO:0007669"/>
    <property type="project" value="TreeGrafter"/>
</dbReference>
<dbReference type="AlphaFoldDB" id="M2XRZ2"/>
<dbReference type="KEGG" id="gsl:Gasu_59140"/>
<accession>M2XRZ2</accession>